<proteinExistence type="predicted"/>
<dbReference type="Proteomes" id="UP000192596">
    <property type="component" value="Unassembled WGS sequence"/>
</dbReference>
<evidence type="ECO:0000313" key="2">
    <source>
        <dbReference type="EMBL" id="OQN95896.1"/>
    </source>
</evidence>
<feature type="compositionally biased region" description="Acidic residues" evidence="1">
    <location>
        <begin position="548"/>
        <end position="565"/>
    </location>
</feature>
<feature type="compositionally biased region" description="Basic residues" evidence="1">
    <location>
        <begin position="876"/>
        <end position="885"/>
    </location>
</feature>
<dbReference type="AlphaFoldDB" id="A0A1V8S9S6"/>
<dbReference type="STRING" id="1507870.A0A1V8S9S6"/>
<dbReference type="InParanoid" id="A0A1V8S9S6"/>
<feature type="region of interest" description="Disordered" evidence="1">
    <location>
        <begin position="265"/>
        <end position="285"/>
    </location>
</feature>
<sequence length="891" mass="97017">MSPLDKILPSHTFDATATASDEMIANDLVEMRKLVSSTPGPDPCAVPGLQGILIHSPLMVAMEVKKQAEANKQQREVSTVAAKIGRIATQTQWNEQHWLYIDAGGLDSEERAFMVAAMPMPEKLAIAKQAKLAEAAAKAAARKEKAAAAAAARKEKAEKLKAAKAAAAAAASLPGKENARKRKAEVLTKDAEPVTGNRKSARVKAPTKRGVEASQVTPAALETTAGKGKGKGKTTITRLRVTPPATEQTKPKIMLKWTRGISQKQLVDSTSPNNLPSSPPPGVRMSIDFMLSSASSGGSTSNNILPPSAVSDGSMSNDIVQLALPRDVNVSTDPTSESMDVTLQPSLGAETPAAKRRKTTKKSRVGATSSNTQPPTSSSSGDYVSSTLPSDTSSDTAKSLRHTSTSSKSTSDTSYTPSPNMPRLENEADYTSNKPRTRQPARASKPAPLPSATLSAPQTSATNNGRRANGHGHTMKLNRAASANASAVDTSFFTFSPPSATTPAKKRSFDAIDSIEVGDDDLPLKKVQKRERTPYTSSAERRRKHAEEDESSGNESVEVEQESDEGYAVNDSPVCQNTKRTSFNETVPVGKTPAKQPKGANNKVTKKAPTYKLPKDYVGVKSGHGYSTIPPVNADLKVSEQWRCGNLDCDSGMTWYDDDEYRRKSISNFFGRNKTATKRIDDAVWHILCRRCYQDGYTPHTKKPERLIELAHELTKLIRQQLERIKLWRPEATFSFDLHKTAKDRMHKWTTLLVAHGDKAIALELMPPVTVSKSQNKPIVEEMFPSEYAVDFMTKFVDNGRKDYSFDDVEEMLKWSLDRVGKNKSPCITPFEILLNEEARGETINDTSNNFEQWEDLQAEKQDAAEAGEDAATPKKASKKAKSGGKVKYEL</sequence>
<feature type="region of interest" description="Disordered" evidence="1">
    <location>
        <begin position="192"/>
        <end position="234"/>
    </location>
</feature>
<dbReference type="OrthoDB" id="4161595at2759"/>
<feature type="compositionally biased region" description="Low complexity" evidence="1">
    <location>
        <begin position="368"/>
        <end position="418"/>
    </location>
</feature>
<feature type="compositionally biased region" description="Polar residues" evidence="1">
    <location>
        <begin position="329"/>
        <end position="345"/>
    </location>
</feature>
<feature type="compositionally biased region" description="Low complexity" evidence="1">
    <location>
        <begin position="443"/>
        <end position="457"/>
    </location>
</feature>
<reference evidence="3" key="1">
    <citation type="submission" date="2017-03" db="EMBL/GenBank/DDBJ databases">
        <title>Genomes of endolithic fungi from Antarctica.</title>
        <authorList>
            <person name="Coleine C."/>
            <person name="Masonjones S."/>
            <person name="Stajich J.E."/>
        </authorList>
    </citation>
    <scope>NUCLEOTIDE SEQUENCE [LARGE SCALE GENOMIC DNA]</scope>
    <source>
        <strain evidence="3">CCFEE 5527</strain>
    </source>
</reference>
<dbReference type="EMBL" id="NAJO01000076">
    <property type="protein sequence ID" value="OQN95896.1"/>
    <property type="molecule type" value="Genomic_DNA"/>
</dbReference>
<feature type="compositionally biased region" description="Basic residues" evidence="1">
    <location>
        <begin position="354"/>
        <end position="364"/>
    </location>
</feature>
<feature type="region of interest" description="Disordered" evidence="1">
    <location>
        <begin position="861"/>
        <end position="891"/>
    </location>
</feature>
<name>A0A1V8S9S6_9PEZI</name>
<accession>A0A1V8S9S6</accession>
<protein>
    <submittedName>
        <fullName evidence="2">Uncharacterized protein</fullName>
    </submittedName>
</protein>
<organism evidence="2 3">
    <name type="scientific">Cryoendolithus antarcticus</name>
    <dbReference type="NCBI Taxonomy" id="1507870"/>
    <lineage>
        <taxon>Eukaryota</taxon>
        <taxon>Fungi</taxon>
        <taxon>Dikarya</taxon>
        <taxon>Ascomycota</taxon>
        <taxon>Pezizomycotina</taxon>
        <taxon>Dothideomycetes</taxon>
        <taxon>Dothideomycetidae</taxon>
        <taxon>Cladosporiales</taxon>
        <taxon>Cladosporiaceae</taxon>
        <taxon>Cryoendolithus</taxon>
    </lineage>
</organism>
<gene>
    <name evidence="2" type="ORF">B0A48_17733</name>
</gene>
<evidence type="ECO:0000256" key="1">
    <source>
        <dbReference type="SAM" id="MobiDB-lite"/>
    </source>
</evidence>
<keyword evidence="3" id="KW-1185">Reference proteome</keyword>
<evidence type="ECO:0000313" key="3">
    <source>
        <dbReference type="Proteomes" id="UP000192596"/>
    </source>
</evidence>
<feature type="compositionally biased region" description="Polar residues" evidence="1">
    <location>
        <begin position="573"/>
        <end position="585"/>
    </location>
</feature>
<feature type="region of interest" description="Disordered" evidence="1">
    <location>
        <begin position="523"/>
        <end position="604"/>
    </location>
</feature>
<feature type="region of interest" description="Disordered" evidence="1">
    <location>
        <begin position="329"/>
        <end position="472"/>
    </location>
</feature>
<comment type="caution">
    <text evidence="2">The sequence shown here is derived from an EMBL/GenBank/DDBJ whole genome shotgun (WGS) entry which is preliminary data.</text>
</comment>